<dbReference type="AlphaFoldDB" id="A0A0D7APW6"/>
<protein>
    <submittedName>
        <fullName evidence="13">Kinase-like protein</fullName>
    </submittedName>
</protein>
<evidence type="ECO:0000256" key="7">
    <source>
        <dbReference type="PROSITE-ProRule" id="PRU10141"/>
    </source>
</evidence>
<dbReference type="GO" id="GO:0009966">
    <property type="term" value="P:regulation of signal transduction"/>
    <property type="evidence" value="ECO:0007669"/>
    <property type="project" value="TreeGrafter"/>
</dbReference>
<dbReference type="InterPro" id="IPR008271">
    <property type="entry name" value="Ser/Thr_kinase_AS"/>
</dbReference>
<keyword evidence="3" id="KW-0808">Transferase</keyword>
<dbReference type="PROSITE" id="PS50011">
    <property type="entry name" value="PROTEIN_KINASE_DOM"/>
    <property type="match status" value="1"/>
</dbReference>
<comment type="similarity">
    <text evidence="8">Belongs to the protein kinase superfamily.</text>
</comment>
<dbReference type="EMBL" id="KN881630">
    <property type="protein sequence ID" value="KIY52828.1"/>
    <property type="molecule type" value="Genomic_DNA"/>
</dbReference>
<name>A0A0D7APW6_9AGAR</name>
<evidence type="ECO:0000256" key="1">
    <source>
        <dbReference type="ARBA" id="ARBA00022527"/>
    </source>
</evidence>
<dbReference type="FunFam" id="1.10.510.10:FF:000048">
    <property type="entry name" value="Protein kinase C"/>
    <property type="match status" value="1"/>
</dbReference>
<accession>A0A0D7APW6</accession>
<dbReference type="GO" id="GO:0007186">
    <property type="term" value="P:G protein-coupled receptor signaling pathway"/>
    <property type="evidence" value="ECO:0007669"/>
    <property type="project" value="TreeGrafter"/>
</dbReference>
<evidence type="ECO:0000313" key="12">
    <source>
        <dbReference type="EMBL" id="KIY51429.1"/>
    </source>
</evidence>
<evidence type="ECO:0000313" key="14">
    <source>
        <dbReference type="Proteomes" id="UP000054144"/>
    </source>
</evidence>
<evidence type="ECO:0000256" key="4">
    <source>
        <dbReference type="ARBA" id="ARBA00022741"/>
    </source>
</evidence>
<evidence type="ECO:0000256" key="3">
    <source>
        <dbReference type="ARBA" id="ARBA00022679"/>
    </source>
</evidence>
<keyword evidence="2" id="KW-0597">Phosphoprotein</keyword>
<gene>
    <name evidence="13" type="ORF">FISHEDRAFT_34606</name>
    <name evidence="12" type="ORF">FISHEDRAFT_37126</name>
</gene>
<feature type="domain" description="AGC-kinase C-terminal" evidence="11">
    <location>
        <begin position="284"/>
        <end position="363"/>
    </location>
</feature>
<dbReference type="GO" id="GO:0004703">
    <property type="term" value="F:G protein-coupled receptor kinase activity"/>
    <property type="evidence" value="ECO:0007669"/>
    <property type="project" value="TreeGrafter"/>
</dbReference>
<feature type="binding site" evidence="7">
    <location>
        <position position="51"/>
    </location>
    <ligand>
        <name>ATP</name>
        <dbReference type="ChEBI" id="CHEBI:30616"/>
    </ligand>
</feature>
<dbReference type="Gene3D" id="3.30.200.20">
    <property type="entry name" value="Phosphorylase Kinase, domain 1"/>
    <property type="match status" value="1"/>
</dbReference>
<evidence type="ECO:0000259" key="10">
    <source>
        <dbReference type="PROSITE" id="PS50011"/>
    </source>
</evidence>
<keyword evidence="6 7" id="KW-0067">ATP-binding</keyword>
<dbReference type="InterPro" id="IPR000719">
    <property type="entry name" value="Prot_kinase_dom"/>
</dbReference>
<dbReference type="PROSITE" id="PS00108">
    <property type="entry name" value="PROTEIN_KINASE_ST"/>
    <property type="match status" value="1"/>
</dbReference>
<dbReference type="PANTHER" id="PTHR24355">
    <property type="entry name" value="G PROTEIN-COUPLED RECEPTOR KINASE/RIBOSOMAL PROTEIN S6 KINASE"/>
    <property type="match status" value="1"/>
</dbReference>
<keyword evidence="5 13" id="KW-0418">Kinase</keyword>
<evidence type="ECO:0000256" key="5">
    <source>
        <dbReference type="ARBA" id="ARBA00022777"/>
    </source>
</evidence>
<dbReference type="PROSITE" id="PS51285">
    <property type="entry name" value="AGC_KINASE_CTER"/>
    <property type="match status" value="1"/>
</dbReference>
<evidence type="ECO:0000256" key="2">
    <source>
        <dbReference type="ARBA" id="ARBA00022553"/>
    </source>
</evidence>
<dbReference type="Pfam" id="PF00069">
    <property type="entry name" value="Pkinase"/>
    <property type="match status" value="1"/>
</dbReference>
<dbReference type="PANTHER" id="PTHR24355:SF30">
    <property type="entry name" value="SERINE_THREONINE-PROTEIN KINASE 32B ISOFORM X1"/>
    <property type="match status" value="1"/>
</dbReference>
<evidence type="ECO:0000256" key="8">
    <source>
        <dbReference type="RuleBase" id="RU000304"/>
    </source>
</evidence>
<dbReference type="InterPro" id="IPR017441">
    <property type="entry name" value="Protein_kinase_ATP_BS"/>
</dbReference>
<dbReference type="PROSITE" id="PS00107">
    <property type="entry name" value="PROTEIN_KINASE_ATP"/>
    <property type="match status" value="1"/>
</dbReference>
<evidence type="ECO:0000313" key="13">
    <source>
        <dbReference type="EMBL" id="KIY52828.1"/>
    </source>
</evidence>
<dbReference type="Proteomes" id="UP000054144">
    <property type="component" value="Unassembled WGS sequence"/>
</dbReference>
<dbReference type="SUPFAM" id="SSF56112">
    <property type="entry name" value="Protein kinase-like (PK-like)"/>
    <property type="match status" value="1"/>
</dbReference>
<reference evidence="13 14" key="1">
    <citation type="journal article" date="2015" name="Fungal Genet. Biol.">
        <title>Evolution of novel wood decay mechanisms in Agaricales revealed by the genome sequences of Fistulina hepatica and Cylindrobasidium torrendii.</title>
        <authorList>
            <person name="Floudas D."/>
            <person name="Held B.W."/>
            <person name="Riley R."/>
            <person name="Nagy L.G."/>
            <person name="Koehler G."/>
            <person name="Ransdell A.S."/>
            <person name="Younus H."/>
            <person name="Chow J."/>
            <person name="Chiniquy J."/>
            <person name="Lipzen A."/>
            <person name="Tritt A."/>
            <person name="Sun H."/>
            <person name="Haridas S."/>
            <person name="LaButti K."/>
            <person name="Ohm R.A."/>
            <person name="Kues U."/>
            <person name="Blanchette R.A."/>
            <person name="Grigoriev I.V."/>
            <person name="Minto R.E."/>
            <person name="Hibbett D.S."/>
        </authorList>
    </citation>
    <scope>NUCLEOTIDE SEQUENCE [LARGE SCALE GENOMIC DNA]</scope>
    <source>
        <strain evidence="13 14">ATCC 64428</strain>
    </source>
</reference>
<feature type="region of interest" description="Disordered" evidence="9">
    <location>
        <begin position="373"/>
        <end position="395"/>
    </location>
</feature>
<dbReference type="InterPro" id="IPR000961">
    <property type="entry name" value="AGC-kinase_C"/>
</dbReference>
<dbReference type="FunFam" id="3.30.200.20:FF:000354">
    <property type="entry name" value="AGC/YANK protein kinase"/>
    <property type="match status" value="1"/>
</dbReference>
<dbReference type="GO" id="GO:0005524">
    <property type="term" value="F:ATP binding"/>
    <property type="evidence" value="ECO:0007669"/>
    <property type="project" value="UniProtKB-UniRule"/>
</dbReference>
<dbReference type="InterPro" id="IPR011009">
    <property type="entry name" value="Kinase-like_dom_sf"/>
</dbReference>
<dbReference type="OrthoDB" id="354826at2759"/>
<proteinExistence type="inferred from homology"/>
<dbReference type="GO" id="GO:0001664">
    <property type="term" value="F:G protein-coupled receptor binding"/>
    <property type="evidence" value="ECO:0007669"/>
    <property type="project" value="TreeGrafter"/>
</dbReference>
<dbReference type="SMART" id="SM00220">
    <property type="entry name" value="S_TKc"/>
    <property type="match status" value="1"/>
</dbReference>
<evidence type="ECO:0000256" key="9">
    <source>
        <dbReference type="SAM" id="MobiDB-lite"/>
    </source>
</evidence>
<sequence length="395" mass="45250">MGAVCCRPTPIDFDGEVTLFHFVLLKCVGKGAFGKVRVVQHKQSRELYALKYINKNKCVKMKAVPNVIQERRLLEEIDHPFIVNLRYAFQDDENCFFVLDLMLGGDLRFHLERLGRLEENAVRFYVAQISTALTYLHDMNIMHRDIKPDNILLDEKGNAHLTDFNIAVHFSTERKLTGVAGSMAYMAPEILAKRGYTYHIDWWSLGVVAYELMFGRRPFRGRTNADLTSSICKDSLRWPEDAERKCSRPGLQAIKGLLCRDPHQRFGCSKEGGFADFQKHVWFKTIDWDTLESKTQESPFVPDGKKANFDASHELEELLLEDNPLKAKARKANQEHLSAEMRTMEDQFRPYDFKRMQRRSYYPHNTHLVSMATATSSGNSRPVTPAADQHAAGGA</sequence>
<dbReference type="Gene3D" id="1.10.510.10">
    <property type="entry name" value="Transferase(Phosphotransferase) domain 1"/>
    <property type="match status" value="1"/>
</dbReference>
<evidence type="ECO:0000256" key="6">
    <source>
        <dbReference type="ARBA" id="ARBA00022840"/>
    </source>
</evidence>
<feature type="domain" description="Protein kinase" evidence="10">
    <location>
        <begin position="22"/>
        <end position="283"/>
    </location>
</feature>
<evidence type="ECO:0000259" key="11">
    <source>
        <dbReference type="PROSITE" id="PS51285"/>
    </source>
</evidence>
<dbReference type="CDD" id="cd05578">
    <property type="entry name" value="STKc_Yank1"/>
    <property type="match status" value="1"/>
</dbReference>
<keyword evidence="4 7" id="KW-0547">Nucleotide-binding</keyword>
<dbReference type="EMBL" id="KN881657">
    <property type="protein sequence ID" value="KIY51429.1"/>
    <property type="molecule type" value="Genomic_DNA"/>
</dbReference>
<organism evidence="13 14">
    <name type="scientific">Fistulina hepatica ATCC 64428</name>
    <dbReference type="NCBI Taxonomy" id="1128425"/>
    <lineage>
        <taxon>Eukaryota</taxon>
        <taxon>Fungi</taxon>
        <taxon>Dikarya</taxon>
        <taxon>Basidiomycota</taxon>
        <taxon>Agaricomycotina</taxon>
        <taxon>Agaricomycetes</taxon>
        <taxon>Agaricomycetidae</taxon>
        <taxon>Agaricales</taxon>
        <taxon>Fistulinaceae</taxon>
        <taxon>Fistulina</taxon>
    </lineage>
</organism>
<keyword evidence="1 8" id="KW-0723">Serine/threonine-protein kinase</keyword>
<feature type="compositionally biased region" description="Polar residues" evidence="9">
    <location>
        <begin position="373"/>
        <end position="382"/>
    </location>
</feature>
<keyword evidence="14" id="KW-1185">Reference proteome</keyword>